<dbReference type="Proteomes" id="UP000585474">
    <property type="component" value="Unassembled WGS sequence"/>
</dbReference>
<reference evidence="2 3" key="1">
    <citation type="submission" date="2019-07" db="EMBL/GenBank/DDBJ databases">
        <title>De Novo Assembly of kiwifruit Actinidia rufa.</title>
        <authorList>
            <person name="Sugita-Konishi S."/>
            <person name="Sato K."/>
            <person name="Mori E."/>
            <person name="Abe Y."/>
            <person name="Kisaki G."/>
            <person name="Hamano K."/>
            <person name="Suezawa K."/>
            <person name="Otani M."/>
            <person name="Fukuda T."/>
            <person name="Manabe T."/>
            <person name="Gomi K."/>
            <person name="Tabuchi M."/>
            <person name="Akimitsu K."/>
            <person name="Kataoka I."/>
        </authorList>
    </citation>
    <scope>NUCLEOTIDE SEQUENCE [LARGE SCALE GENOMIC DNA]</scope>
    <source>
        <strain evidence="3">cv. Fuchu</strain>
        <strain evidence="2">Fuchu</strain>
    </source>
</reference>
<keyword evidence="3" id="KW-1185">Reference proteome</keyword>
<comment type="caution">
    <text evidence="2">The sequence shown here is derived from an EMBL/GenBank/DDBJ whole genome shotgun (WGS) entry which is preliminary data.</text>
</comment>
<name>A0A7J0HGA2_9ERIC</name>
<dbReference type="EMBL" id="BJWL01000060">
    <property type="protein sequence ID" value="GFS28899.1"/>
    <property type="molecule type" value="Genomic_DNA"/>
</dbReference>
<organism evidence="2 3">
    <name type="scientific">Actinidia rufa</name>
    <dbReference type="NCBI Taxonomy" id="165716"/>
    <lineage>
        <taxon>Eukaryota</taxon>
        <taxon>Viridiplantae</taxon>
        <taxon>Streptophyta</taxon>
        <taxon>Embryophyta</taxon>
        <taxon>Tracheophyta</taxon>
        <taxon>Spermatophyta</taxon>
        <taxon>Magnoliopsida</taxon>
        <taxon>eudicotyledons</taxon>
        <taxon>Gunneridae</taxon>
        <taxon>Pentapetalae</taxon>
        <taxon>asterids</taxon>
        <taxon>Ericales</taxon>
        <taxon>Actinidiaceae</taxon>
        <taxon>Actinidia</taxon>
    </lineage>
</organism>
<evidence type="ECO:0000313" key="3">
    <source>
        <dbReference type="Proteomes" id="UP000585474"/>
    </source>
</evidence>
<proteinExistence type="predicted"/>
<accession>A0A7J0HGA2</accession>
<evidence type="ECO:0000313" key="1">
    <source>
        <dbReference type="EMBL" id="GFS28899.1"/>
    </source>
</evidence>
<protein>
    <submittedName>
        <fullName evidence="2">Uncharacterized protein</fullName>
    </submittedName>
</protein>
<sequence length="98" mass="11377">MNRLCSLILVKSRGFSNRGRRRECSRRFQDYIELKSFIPSSQSRNRLCRDCNYDFRVLSPASRPCVGGVKLGDFSFVGNQTITQLAFWFYISNWGVPV</sequence>
<dbReference type="EMBL" id="BJWL01000030">
    <property type="protein sequence ID" value="GFZ22075.1"/>
    <property type="molecule type" value="Genomic_DNA"/>
</dbReference>
<evidence type="ECO:0000313" key="2">
    <source>
        <dbReference type="EMBL" id="GFZ22075.1"/>
    </source>
</evidence>
<dbReference type="AlphaFoldDB" id="A0A7J0HGA2"/>
<gene>
    <name evidence="2" type="ORF">Acr_00g0000030</name>
    <name evidence="1" type="ORF">Acr_00g0004550</name>
</gene>